<accession>A0A9J6FH16</accession>
<dbReference type="AlphaFoldDB" id="A0A9J6FH16"/>
<dbReference type="VEuPathDB" id="VectorBase:HLOH_045666"/>
<proteinExistence type="predicted"/>
<protein>
    <submittedName>
        <fullName evidence="2">Uncharacterized protein</fullName>
    </submittedName>
</protein>
<gene>
    <name evidence="2" type="ORF">HPB48_002197</name>
</gene>
<comment type="caution">
    <text evidence="2">The sequence shown here is derived from an EMBL/GenBank/DDBJ whole genome shotgun (WGS) entry which is preliminary data.</text>
</comment>
<dbReference type="Proteomes" id="UP000821853">
    <property type="component" value="Chromosome 1"/>
</dbReference>
<feature type="region of interest" description="Disordered" evidence="1">
    <location>
        <begin position="79"/>
        <end position="108"/>
    </location>
</feature>
<evidence type="ECO:0000256" key="1">
    <source>
        <dbReference type="SAM" id="MobiDB-lite"/>
    </source>
</evidence>
<keyword evidence="3" id="KW-1185">Reference proteome</keyword>
<reference evidence="2 3" key="1">
    <citation type="journal article" date="2020" name="Cell">
        <title>Large-Scale Comparative Analyses of Tick Genomes Elucidate Their Genetic Diversity and Vector Capacities.</title>
        <authorList>
            <consortium name="Tick Genome and Microbiome Consortium (TIGMIC)"/>
            <person name="Jia N."/>
            <person name="Wang J."/>
            <person name="Shi W."/>
            <person name="Du L."/>
            <person name="Sun Y."/>
            <person name="Zhan W."/>
            <person name="Jiang J.F."/>
            <person name="Wang Q."/>
            <person name="Zhang B."/>
            <person name="Ji P."/>
            <person name="Bell-Sakyi L."/>
            <person name="Cui X.M."/>
            <person name="Yuan T.T."/>
            <person name="Jiang B.G."/>
            <person name="Yang W.F."/>
            <person name="Lam T.T."/>
            <person name="Chang Q.C."/>
            <person name="Ding S.J."/>
            <person name="Wang X.J."/>
            <person name="Zhu J.G."/>
            <person name="Ruan X.D."/>
            <person name="Zhao L."/>
            <person name="Wei J.T."/>
            <person name="Ye R.Z."/>
            <person name="Que T.C."/>
            <person name="Du C.H."/>
            <person name="Zhou Y.H."/>
            <person name="Cheng J.X."/>
            <person name="Dai P.F."/>
            <person name="Guo W.B."/>
            <person name="Han X.H."/>
            <person name="Huang E.J."/>
            <person name="Li L.F."/>
            <person name="Wei W."/>
            <person name="Gao Y.C."/>
            <person name="Liu J.Z."/>
            <person name="Shao H.Z."/>
            <person name="Wang X."/>
            <person name="Wang C.C."/>
            <person name="Yang T.C."/>
            <person name="Huo Q.B."/>
            <person name="Li W."/>
            <person name="Chen H.Y."/>
            <person name="Chen S.E."/>
            <person name="Zhou L.G."/>
            <person name="Ni X.B."/>
            <person name="Tian J.H."/>
            <person name="Sheng Y."/>
            <person name="Liu T."/>
            <person name="Pan Y.S."/>
            <person name="Xia L.Y."/>
            <person name="Li J."/>
            <person name="Zhao F."/>
            <person name="Cao W.C."/>
        </authorList>
    </citation>
    <scope>NUCLEOTIDE SEQUENCE [LARGE SCALE GENOMIC DNA]</scope>
    <source>
        <strain evidence="2">HaeL-2018</strain>
    </source>
</reference>
<evidence type="ECO:0000313" key="2">
    <source>
        <dbReference type="EMBL" id="KAH9362219.1"/>
    </source>
</evidence>
<evidence type="ECO:0000313" key="3">
    <source>
        <dbReference type="Proteomes" id="UP000821853"/>
    </source>
</evidence>
<name>A0A9J6FH16_HAELO</name>
<feature type="region of interest" description="Disordered" evidence="1">
    <location>
        <begin position="1"/>
        <end position="36"/>
    </location>
</feature>
<organism evidence="2 3">
    <name type="scientific">Haemaphysalis longicornis</name>
    <name type="common">Bush tick</name>
    <dbReference type="NCBI Taxonomy" id="44386"/>
    <lineage>
        <taxon>Eukaryota</taxon>
        <taxon>Metazoa</taxon>
        <taxon>Ecdysozoa</taxon>
        <taxon>Arthropoda</taxon>
        <taxon>Chelicerata</taxon>
        <taxon>Arachnida</taxon>
        <taxon>Acari</taxon>
        <taxon>Parasitiformes</taxon>
        <taxon>Ixodida</taxon>
        <taxon>Ixodoidea</taxon>
        <taxon>Ixodidae</taxon>
        <taxon>Haemaphysalinae</taxon>
        <taxon>Haemaphysalis</taxon>
    </lineage>
</organism>
<dbReference type="EMBL" id="JABSTR010000001">
    <property type="protein sequence ID" value="KAH9362219.1"/>
    <property type="molecule type" value="Genomic_DNA"/>
</dbReference>
<feature type="compositionally biased region" description="Basic and acidic residues" evidence="1">
    <location>
        <begin position="79"/>
        <end position="90"/>
    </location>
</feature>
<sequence length="108" mass="12268">MLTQQNKTLALQPARNKEPYRGYMQPQRNPLPFLGDAEWDGARRSLLALFRPYNMHMAADSDLGDDENGLPLRVYRKDTYKTREEHDGEVQRTLLPPLTGPASSASLP</sequence>